<dbReference type="Pfam" id="PF06463">
    <property type="entry name" value="Mob_synth_C"/>
    <property type="match status" value="1"/>
</dbReference>
<keyword evidence="5 12" id="KW-0547">Nucleotide-binding</keyword>
<dbReference type="GO" id="GO:0061798">
    <property type="term" value="F:GTP 3',8'-cyclase activity"/>
    <property type="evidence" value="ECO:0007669"/>
    <property type="project" value="UniProtKB-UniRule"/>
</dbReference>
<feature type="binding site" evidence="12">
    <location>
        <position position="28"/>
    </location>
    <ligand>
        <name>[4Fe-4S] cluster</name>
        <dbReference type="ChEBI" id="CHEBI:49883"/>
        <label>1</label>
        <note>4Fe-4S-S-AdoMet</note>
    </ligand>
</feature>
<dbReference type="InterPro" id="IPR050105">
    <property type="entry name" value="MoCo_biosynth_MoaA/MoaC"/>
</dbReference>
<comment type="pathway">
    <text evidence="12">Cofactor biosynthesis; molybdopterin biosynthesis.</text>
</comment>
<dbReference type="InterPro" id="IPR000385">
    <property type="entry name" value="MoaA_NifB_PqqE_Fe-S-bd_CS"/>
</dbReference>
<feature type="binding site" evidence="12">
    <location>
        <position position="93"/>
    </location>
    <ligand>
        <name>GTP</name>
        <dbReference type="ChEBI" id="CHEBI:37565"/>
    </ligand>
</feature>
<evidence type="ECO:0000256" key="1">
    <source>
        <dbReference type="ARBA" id="ARBA00012167"/>
    </source>
</evidence>
<feature type="binding site" evidence="12">
    <location>
        <begin position="254"/>
        <end position="256"/>
    </location>
    <ligand>
        <name>GTP</name>
        <dbReference type="ChEBI" id="CHEBI:37565"/>
    </ligand>
</feature>
<evidence type="ECO:0000256" key="5">
    <source>
        <dbReference type="ARBA" id="ARBA00022741"/>
    </source>
</evidence>
<keyword evidence="10 12" id="KW-0456">Lyase</keyword>
<feature type="binding site" evidence="12">
    <location>
        <position position="187"/>
    </location>
    <ligand>
        <name>S-adenosyl-L-methionine</name>
        <dbReference type="ChEBI" id="CHEBI:59789"/>
    </ligand>
</feature>
<dbReference type="NCBIfam" id="TIGR02666">
    <property type="entry name" value="moaA"/>
    <property type="match status" value="1"/>
</dbReference>
<keyword evidence="8 12" id="KW-0342">GTP-binding</keyword>
<keyword evidence="2 12" id="KW-0004">4Fe-4S</keyword>
<dbReference type="RefSeq" id="WP_091655320.1">
    <property type="nucleotide sequence ID" value="NZ_FOVW01000011.1"/>
</dbReference>
<dbReference type="InterPro" id="IPR010505">
    <property type="entry name" value="MoaA_twitch"/>
</dbReference>
<evidence type="ECO:0000256" key="11">
    <source>
        <dbReference type="ARBA" id="ARBA00048697"/>
    </source>
</evidence>
<dbReference type="HAMAP" id="MF_01225_B">
    <property type="entry name" value="MoaA_B"/>
    <property type="match status" value="1"/>
</dbReference>
<keyword evidence="7 12" id="KW-0411">Iron-sulfur</keyword>
<keyword evidence="3 12" id="KW-0949">S-adenosyl-L-methionine</keyword>
<feature type="binding site" evidence="12">
    <location>
        <position position="266"/>
    </location>
    <ligand>
        <name>[4Fe-4S] cluster</name>
        <dbReference type="ChEBI" id="CHEBI:49883"/>
        <label>2</label>
        <note>4Fe-4S-substrate</note>
    </ligand>
</feature>
<organism evidence="14 15">
    <name type="scientific">Algoriphagus ornithinivorans</name>
    <dbReference type="NCBI Taxonomy" id="226506"/>
    <lineage>
        <taxon>Bacteria</taxon>
        <taxon>Pseudomonadati</taxon>
        <taxon>Bacteroidota</taxon>
        <taxon>Cytophagia</taxon>
        <taxon>Cytophagales</taxon>
        <taxon>Cyclobacteriaceae</taxon>
        <taxon>Algoriphagus</taxon>
    </lineage>
</organism>
<evidence type="ECO:0000313" key="14">
    <source>
        <dbReference type="EMBL" id="SFO67578.1"/>
    </source>
</evidence>
<dbReference type="Proteomes" id="UP000199564">
    <property type="component" value="Unassembled WGS sequence"/>
</dbReference>
<feature type="binding site" evidence="12">
    <location>
        <position position="21"/>
    </location>
    <ligand>
        <name>[4Fe-4S] cluster</name>
        <dbReference type="ChEBI" id="CHEBI:49883"/>
        <label>1</label>
        <note>4Fe-4S-S-AdoMet</note>
    </ligand>
</feature>
<feature type="binding site" evidence="12">
    <location>
        <position position="153"/>
    </location>
    <ligand>
        <name>GTP</name>
        <dbReference type="ChEBI" id="CHEBI:37565"/>
    </ligand>
</feature>
<dbReference type="GO" id="GO:0046872">
    <property type="term" value="F:metal ion binding"/>
    <property type="evidence" value="ECO:0007669"/>
    <property type="project" value="UniProtKB-KW"/>
</dbReference>
<keyword evidence="15" id="KW-1185">Reference proteome</keyword>
<dbReference type="InterPro" id="IPR013483">
    <property type="entry name" value="MoaA"/>
</dbReference>
<dbReference type="PANTHER" id="PTHR22960:SF0">
    <property type="entry name" value="MOLYBDENUM COFACTOR BIOSYNTHESIS PROTEIN 1"/>
    <property type="match status" value="1"/>
</dbReference>
<evidence type="ECO:0000256" key="3">
    <source>
        <dbReference type="ARBA" id="ARBA00022691"/>
    </source>
</evidence>
<evidence type="ECO:0000256" key="2">
    <source>
        <dbReference type="ARBA" id="ARBA00022485"/>
    </source>
</evidence>
<comment type="subunit">
    <text evidence="12">Monomer and homodimer.</text>
</comment>
<dbReference type="SMART" id="SM00729">
    <property type="entry name" value="Elp3"/>
    <property type="match status" value="1"/>
</dbReference>
<dbReference type="SFLD" id="SFLDG01383">
    <property type="entry name" value="cyclic_pyranopterin_phosphate"/>
    <property type="match status" value="1"/>
</dbReference>
<dbReference type="InterPro" id="IPR006638">
    <property type="entry name" value="Elp3/MiaA/NifB-like_rSAM"/>
</dbReference>
<evidence type="ECO:0000256" key="8">
    <source>
        <dbReference type="ARBA" id="ARBA00023134"/>
    </source>
</evidence>
<evidence type="ECO:0000256" key="6">
    <source>
        <dbReference type="ARBA" id="ARBA00023004"/>
    </source>
</evidence>
<feature type="binding site" evidence="12">
    <location>
        <position position="25"/>
    </location>
    <ligand>
        <name>[4Fe-4S] cluster</name>
        <dbReference type="ChEBI" id="CHEBI:49883"/>
        <label>1</label>
        <note>4Fe-4S-S-AdoMet</note>
    </ligand>
</feature>
<dbReference type="GO" id="GO:0061799">
    <property type="term" value="F:cyclic pyranopterin monophosphate synthase activity"/>
    <property type="evidence" value="ECO:0007669"/>
    <property type="project" value="TreeGrafter"/>
</dbReference>
<dbReference type="GO" id="GO:0051539">
    <property type="term" value="F:4 iron, 4 sulfur cluster binding"/>
    <property type="evidence" value="ECO:0007669"/>
    <property type="project" value="UniProtKB-UniRule"/>
</dbReference>
<dbReference type="PROSITE" id="PS01305">
    <property type="entry name" value="MOAA_NIFB_PQQE"/>
    <property type="match status" value="1"/>
</dbReference>
<feature type="binding site" evidence="12">
    <location>
        <position position="27"/>
    </location>
    <ligand>
        <name>S-adenosyl-L-methionine</name>
        <dbReference type="ChEBI" id="CHEBI:59789"/>
    </ligand>
</feature>
<gene>
    <name evidence="12" type="primary">moaA</name>
    <name evidence="14" type="ORF">SAMN04488519_11164</name>
</gene>
<keyword evidence="6 12" id="KW-0408">Iron</keyword>
<name>A0A1I5J422_9BACT</name>
<evidence type="ECO:0000256" key="10">
    <source>
        <dbReference type="ARBA" id="ARBA00023239"/>
    </source>
</evidence>
<keyword evidence="4 12" id="KW-0479">Metal-binding</keyword>
<dbReference type="InterPro" id="IPR013785">
    <property type="entry name" value="Aldolase_TIM"/>
</dbReference>
<dbReference type="AlphaFoldDB" id="A0A1I5J422"/>
<feature type="binding site" evidence="12">
    <location>
        <position position="68"/>
    </location>
    <ligand>
        <name>S-adenosyl-L-methionine</name>
        <dbReference type="ChEBI" id="CHEBI:59789"/>
    </ligand>
</feature>
<feature type="binding site" evidence="12">
    <location>
        <position position="252"/>
    </location>
    <ligand>
        <name>[4Fe-4S] cluster</name>
        <dbReference type="ChEBI" id="CHEBI:49883"/>
        <label>2</label>
        <note>4Fe-4S-substrate</note>
    </ligand>
</feature>
<dbReference type="InterPro" id="IPR058240">
    <property type="entry name" value="rSAM_sf"/>
</dbReference>
<protein>
    <recommendedName>
        <fullName evidence="1 12">GTP 3',8-cyclase</fullName>
        <ecNumber evidence="1 12">4.1.99.22</ecNumber>
    </recommendedName>
    <alternativeName>
        <fullName evidence="12">Molybdenum cofactor biosynthesis protein A</fullName>
    </alternativeName>
</protein>
<comment type="cofactor">
    <cofactor evidence="12">
        <name>[4Fe-4S] cluster</name>
        <dbReference type="ChEBI" id="CHEBI:49883"/>
    </cofactor>
    <text evidence="12">Binds 2 [4Fe-4S] clusters. Binds 1 [4Fe-4S] cluster coordinated with 3 cysteines and an exchangeable S-adenosyl-L-methionine and 1 [4Fe-4S] cluster coordinated with 3 cysteines and the GTP-derived substrate.</text>
</comment>
<reference evidence="15" key="1">
    <citation type="submission" date="2016-10" db="EMBL/GenBank/DDBJ databases">
        <authorList>
            <person name="Varghese N."/>
            <person name="Submissions S."/>
        </authorList>
    </citation>
    <scope>NUCLEOTIDE SEQUENCE [LARGE SCALE GENOMIC DNA]</scope>
    <source>
        <strain evidence="15">DSM 15282</strain>
    </source>
</reference>
<evidence type="ECO:0000313" key="15">
    <source>
        <dbReference type="Proteomes" id="UP000199564"/>
    </source>
</evidence>
<comment type="function">
    <text evidence="12">Catalyzes the cyclization of GTP to (8S)-3',8-cyclo-7,8-dihydroguanosine 5'-triphosphate.</text>
</comment>
<evidence type="ECO:0000256" key="4">
    <source>
        <dbReference type="ARBA" id="ARBA00022723"/>
    </source>
</evidence>
<feature type="binding site" evidence="12">
    <location>
        <position position="14"/>
    </location>
    <ligand>
        <name>GTP</name>
        <dbReference type="ChEBI" id="CHEBI:37565"/>
    </ligand>
</feature>
<accession>A0A1I5J422</accession>
<dbReference type="PROSITE" id="PS51918">
    <property type="entry name" value="RADICAL_SAM"/>
    <property type="match status" value="1"/>
</dbReference>
<comment type="catalytic activity">
    <reaction evidence="11 12">
        <text>GTP + AH2 + S-adenosyl-L-methionine = (8S)-3',8-cyclo-7,8-dihydroguanosine 5'-triphosphate + 5'-deoxyadenosine + L-methionine + A + H(+)</text>
        <dbReference type="Rhea" id="RHEA:49576"/>
        <dbReference type="ChEBI" id="CHEBI:13193"/>
        <dbReference type="ChEBI" id="CHEBI:15378"/>
        <dbReference type="ChEBI" id="CHEBI:17319"/>
        <dbReference type="ChEBI" id="CHEBI:17499"/>
        <dbReference type="ChEBI" id="CHEBI:37565"/>
        <dbReference type="ChEBI" id="CHEBI:57844"/>
        <dbReference type="ChEBI" id="CHEBI:59789"/>
        <dbReference type="ChEBI" id="CHEBI:131766"/>
        <dbReference type="EC" id="4.1.99.22"/>
    </reaction>
</comment>
<evidence type="ECO:0000256" key="7">
    <source>
        <dbReference type="ARBA" id="ARBA00023014"/>
    </source>
</evidence>
<dbReference type="PANTHER" id="PTHR22960">
    <property type="entry name" value="MOLYBDOPTERIN COFACTOR SYNTHESIS PROTEIN A"/>
    <property type="match status" value="1"/>
</dbReference>
<dbReference type="EC" id="4.1.99.22" evidence="1 12"/>
<evidence type="ECO:0000259" key="13">
    <source>
        <dbReference type="PROSITE" id="PS51918"/>
    </source>
</evidence>
<dbReference type="InterPro" id="IPR040064">
    <property type="entry name" value="MoaA-like"/>
</dbReference>
<evidence type="ECO:0000256" key="12">
    <source>
        <dbReference type="HAMAP-Rule" id="MF_01225"/>
    </source>
</evidence>
<dbReference type="GO" id="GO:0006777">
    <property type="term" value="P:Mo-molybdopterin cofactor biosynthetic process"/>
    <property type="evidence" value="ECO:0007669"/>
    <property type="project" value="UniProtKB-UniRule"/>
</dbReference>
<dbReference type="EMBL" id="FOVW01000011">
    <property type="protein sequence ID" value="SFO67578.1"/>
    <property type="molecule type" value="Genomic_DNA"/>
</dbReference>
<dbReference type="CDD" id="cd21117">
    <property type="entry name" value="Twitch_MoaA"/>
    <property type="match status" value="1"/>
</dbReference>
<comment type="similarity">
    <text evidence="12">Belongs to the radical SAM superfamily. MoaA family.</text>
</comment>
<dbReference type="STRING" id="226506.SAMN04488519_11164"/>
<dbReference type="GO" id="GO:0005525">
    <property type="term" value="F:GTP binding"/>
    <property type="evidence" value="ECO:0007669"/>
    <property type="project" value="UniProtKB-UniRule"/>
</dbReference>
<evidence type="ECO:0000256" key="9">
    <source>
        <dbReference type="ARBA" id="ARBA00023150"/>
    </source>
</evidence>
<dbReference type="GO" id="GO:1904047">
    <property type="term" value="F:S-adenosyl-L-methionine binding"/>
    <property type="evidence" value="ECO:0007669"/>
    <property type="project" value="UniProtKB-UniRule"/>
</dbReference>
<dbReference type="Gene3D" id="3.20.20.70">
    <property type="entry name" value="Aldolase class I"/>
    <property type="match status" value="1"/>
</dbReference>
<feature type="binding site" evidence="12">
    <location>
        <position position="117"/>
    </location>
    <ligand>
        <name>S-adenosyl-L-methionine</name>
        <dbReference type="ChEBI" id="CHEBI:59789"/>
    </ligand>
</feature>
<dbReference type="UniPathway" id="UPA00344"/>
<feature type="domain" description="Radical SAM core" evidence="13">
    <location>
        <begin position="5"/>
        <end position="216"/>
    </location>
</feature>
<dbReference type="SFLD" id="SFLDS00029">
    <property type="entry name" value="Radical_SAM"/>
    <property type="match status" value="1"/>
</dbReference>
<dbReference type="SFLD" id="SFLDG01386">
    <property type="entry name" value="main_SPASM_domain-containing"/>
    <property type="match status" value="1"/>
</dbReference>
<keyword evidence="9 12" id="KW-0501">Molybdenum cofactor biosynthesis</keyword>
<dbReference type="Pfam" id="PF04055">
    <property type="entry name" value="Radical_SAM"/>
    <property type="match status" value="1"/>
</dbReference>
<sequence length="326" mass="37092">MLKDNFGRIHNYLRISLTDNCNFRCTYCMPQEEMEWMPQSRLMSADEIVELAEVFVELGVTKIRLTGGEPLVRKDAGDIIQRLGKLPVELSLTTNGILVPKYIDLLKESGVKSINVSLDTLNPEKFKRLTRRDQFQQVWDSIMLLLEEGFRVKINAVAMLGQIEDELVDFIQLTKKYPLHIRFIEFMPFQGNSWDSKKVLTAGEMLKIAGSKLDFKKLTDKPHSTAKKYKVSGYAGTFAFITTMSEHFCGSCNRLRLTADGKIKNCLFGKDELDLLSRLRNGEEVRSLIHESLAKKHAILGGQFSADYQLTQADKIENRSMIKIGG</sequence>
<dbReference type="SUPFAM" id="SSF102114">
    <property type="entry name" value="Radical SAM enzymes"/>
    <property type="match status" value="1"/>
</dbReference>
<proteinExistence type="inferred from homology"/>
<dbReference type="SFLD" id="SFLDG01067">
    <property type="entry name" value="SPASM/twitch_domain_containing"/>
    <property type="match status" value="1"/>
</dbReference>
<dbReference type="InterPro" id="IPR007197">
    <property type="entry name" value="rSAM"/>
</dbReference>
<feature type="binding site" evidence="12">
    <location>
        <position position="64"/>
    </location>
    <ligand>
        <name>GTP</name>
        <dbReference type="ChEBI" id="CHEBI:37565"/>
    </ligand>
</feature>
<dbReference type="CDD" id="cd01335">
    <property type="entry name" value="Radical_SAM"/>
    <property type="match status" value="1"/>
</dbReference>
<feature type="binding site" evidence="12">
    <location>
        <position position="249"/>
    </location>
    <ligand>
        <name>[4Fe-4S] cluster</name>
        <dbReference type="ChEBI" id="CHEBI:49883"/>
        <label>2</label>
        <note>4Fe-4S-substrate</note>
    </ligand>
</feature>